<dbReference type="AlphaFoldDB" id="A0A2R4T125"/>
<dbReference type="GO" id="GO:0009307">
    <property type="term" value="P:DNA restriction-modification system"/>
    <property type="evidence" value="ECO:0007669"/>
    <property type="project" value="UniProtKB-KW"/>
</dbReference>
<evidence type="ECO:0008006" key="5">
    <source>
        <dbReference type="Google" id="ProtNLM"/>
    </source>
</evidence>
<protein>
    <recommendedName>
        <fullName evidence="5">Type I restriction modification DNA specificity domain-containing protein</fullName>
    </recommendedName>
</protein>
<dbReference type="REBASE" id="246815">
    <property type="entry name" value="S.SluMM109ORF12060P"/>
</dbReference>
<dbReference type="InterPro" id="IPR052021">
    <property type="entry name" value="Type-I_RS_S_subunit"/>
</dbReference>
<organism evidence="3 4">
    <name type="scientific">Streptomyces lunaelactis</name>
    <dbReference type="NCBI Taxonomy" id="1535768"/>
    <lineage>
        <taxon>Bacteria</taxon>
        <taxon>Bacillati</taxon>
        <taxon>Actinomycetota</taxon>
        <taxon>Actinomycetes</taxon>
        <taxon>Kitasatosporales</taxon>
        <taxon>Streptomycetaceae</taxon>
        <taxon>Streptomyces</taxon>
    </lineage>
</organism>
<dbReference type="PANTHER" id="PTHR30408">
    <property type="entry name" value="TYPE-1 RESTRICTION ENZYME ECOKI SPECIFICITY PROTEIN"/>
    <property type="match status" value="1"/>
</dbReference>
<evidence type="ECO:0000256" key="1">
    <source>
        <dbReference type="ARBA" id="ARBA00022747"/>
    </source>
</evidence>
<sequence length="380" mass="42058">MTLTDYAVDDVITLVRRPVLPEADKEYREIGIRSFGNGIFHKEPVPGHEIASKKVFRVEPNDLVFSNVFAWEGAVAIASEAEKEMIGSHRFMTYRVNGQVADARYLLPYFYGGPGLEVIRHASPGSAGRNRTLGIKTFGAKRVTLPDLAEQSRVADKLVAAMSGLDRVNSLMSHAELLHPQILASLVPGGIKEVNLSTVLIRVKRPVGLKDDTSYRFLGVRWYAKGPFVREVKQGREVAADTAYRVEDGDFIYNRLFGWKGSFGCITPELDGAHVSNEFPTFRVEASLASLEYVMLLFRVPALWESALARSSGSTPGSRNRLKEQELLAMKIPLPSLEEQAEIVRRANAIIAASRRAQWLSETSAALRRSLLNAAFAGQL</sequence>
<accession>A0A2R4T125</accession>
<dbReference type="GO" id="GO:0003677">
    <property type="term" value="F:DNA binding"/>
    <property type="evidence" value="ECO:0007669"/>
    <property type="project" value="UniProtKB-KW"/>
</dbReference>
<dbReference type="PANTHER" id="PTHR30408:SF12">
    <property type="entry name" value="TYPE I RESTRICTION ENZYME MJAVIII SPECIFICITY SUBUNIT"/>
    <property type="match status" value="1"/>
</dbReference>
<dbReference type="KEGG" id="slk:SLUN_12055"/>
<name>A0A2R4T125_9ACTN</name>
<evidence type="ECO:0000313" key="4">
    <source>
        <dbReference type="Proteomes" id="UP000244201"/>
    </source>
</evidence>
<keyword evidence="4" id="KW-1185">Reference proteome</keyword>
<dbReference type="RefSeq" id="WP_108148491.1">
    <property type="nucleotide sequence ID" value="NZ_CP026304.1"/>
</dbReference>
<dbReference type="Gene3D" id="3.90.220.20">
    <property type="entry name" value="DNA methylase specificity domains"/>
    <property type="match status" value="2"/>
</dbReference>
<dbReference type="Proteomes" id="UP000244201">
    <property type="component" value="Chromosome"/>
</dbReference>
<gene>
    <name evidence="3" type="ORF">SLUN_12055</name>
</gene>
<proteinExistence type="predicted"/>
<reference evidence="3 4" key="1">
    <citation type="submission" date="2018-01" db="EMBL/GenBank/DDBJ databases">
        <title>Complete genome sequence of Streptomyces lunaelactis MM109T, a Ferroverdin A producer isolated from cave moonmilk deposits.</title>
        <authorList>
            <person name="Naome A."/>
            <person name="Martinet L."/>
            <person name="Maciejewska M."/>
            <person name="Anderssen S."/>
            <person name="Adam D."/>
            <person name="Tenconi E."/>
            <person name="Deflandre B."/>
            <person name="Arguelles-Arias A."/>
            <person name="Calusinska M."/>
            <person name="Copieters W."/>
            <person name="Karim L."/>
            <person name="Hanikenne M."/>
            <person name="Baurain D."/>
            <person name="van Wezel G."/>
            <person name="Smargiasso N."/>
            <person name="de Pauw E."/>
            <person name="Delfosse P."/>
            <person name="Rigali S."/>
        </authorList>
    </citation>
    <scope>NUCLEOTIDE SEQUENCE [LARGE SCALE GENOMIC DNA]</scope>
    <source>
        <strain evidence="3 4">MM109</strain>
    </source>
</reference>
<dbReference type="InterPro" id="IPR044946">
    <property type="entry name" value="Restrct_endonuc_typeI_TRD_sf"/>
</dbReference>
<dbReference type="SUPFAM" id="SSF116734">
    <property type="entry name" value="DNA methylase specificity domain"/>
    <property type="match status" value="2"/>
</dbReference>
<keyword evidence="1" id="KW-0680">Restriction system</keyword>
<dbReference type="GeneID" id="55655992"/>
<dbReference type="OrthoDB" id="3197085at2"/>
<evidence type="ECO:0000313" key="3">
    <source>
        <dbReference type="EMBL" id="AVZ72812.1"/>
    </source>
</evidence>
<evidence type="ECO:0000256" key="2">
    <source>
        <dbReference type="ARBA" id="ARBA00023125"/>
    </source>
</evidence>
<keyword evidence="2" id="KW-0238">DNA-binding</keyword>
<dbReference type="EMBL" id="CP026304">
    <property type="protein sequence ID" value="AVZ72812.1"/>
    <property type="molecule type" value="Genomic_DNA"/>
</dbReference>